<dbReference type="AlphaFoldDB" id="A0A0A9E1T8"/>
<evidence type="ECO:0000313" key="1">
    <source>
        <dbReference type="EMBL" id="JAD92973.1"/>
    </source>
</evidence>
<reference evidence="1" key="1">
    <citation type="submission" date="2014-09" db="EMBL/GenBank/DDBJ databases">
        <authorList>
            <person name="Magalhaes I.L.F."/>
            <person name="Oliveira U."/>
            <person name="Santos F.R."/>
            <person name="Vidigal T.H.D.A."/>
            <person name="Brescovit A.D."/>
            <person name="Santos A.J."/>
        </authorList>
    </citation>
    <scope>NUCLEOTIDE SEQUENCE</scope>
    <source>
        <tissue evidence="1">Shoot tissue taken approximately 20 cm above the soil surface</tissue>
    </source>
</reference>
<protein>
    <submittedName>
        <fullName evidence="1">Uncharacterized protein</fullName>
    </submittedName>
</protein>
<dbReference type="EMBL" id="GBRH01204922">
    <property type="protein sequence ID" value="JAD92973.1"/>
    <property type="molecule type" value="Transcribed_RNA"/>
</dbReference>
<name>A0A0A9E1T8_ARUDO</name>
<sequence>MNIKSLKKCYLTIRFLLKPKKTKTQKQKKERKREALAVTWLMMANFPSH</sequence>
<proteinExistence type="predicted"/>
<accession>A0A0A9E1T8</accession>
<reference evidence="1" key="2">
    <citation type="journal article" date="2015" name="Data Brief">
        <title>Shoot transcriptome of the giant reed, Arundo donax.</title>
        <authorList>
            <person name="Barrero R.A."/>
            <person name="Guerrero F.D."/>
            <person name="Moolhuijzen P."/>
            <person name="Goolsby J.A."/>
            <person name="Tidwell J."/>
            <person name="Bellgard S.E."/>
            <person name="Bellgard M.I."/>
        </authorList>
    </citation>
    <scope>NUCLEOTIDE SEQUENCE</scope>
    <source>
        <tissue evidence="1">Shoot tissue taken approximately 20 cm above the soil surface</tissue>
    </source>
</reference>
<organism evidence="1">
    <name type="scientific">Arundo donax</name>
    <name type="common">Giant reed</name>
    <name type="synonym">Donax arundinaceus</name>
    <dbReference type="NCBI Taxonomy" id="35708"/>
    <lineage>
        <taxon>Eukaryota</taxon>
        <taxon>Viridiplantae</taxon>
        <taxon>Streptophyta</taxon>
        <taxon>Embryophyta</taxon>
        <taxon>Tracheophyta</taxon>
        <taxon>Spermatophyta</taxon>
        <taxon>Magnoliopsida</taxon>
        <taxon>Liliopsida</taxon>
        <taxon>Poales</taxon>
        <taxon>Poaceae</taxon>
        <taxon>PACMAD clade</taxon>
        <taxon>Arundinoideae</taxon>
        <taxon>Arundineae</taxon>
        <taxon>Arundo</taxon>
    </lineage>
</organism>